<dbReference type="AlphaFoldDB" id="A0A8E0VL41"/>
<organism evidence="1 2">
    <name type="scientific">Fasciolopsis buskii</name>
    <dbReference type="NCBI Taxonomy" id="27845"/>
    <lineage>
        <taxon>Eukaryota</taxon>
        <taxon>Metazoa</taxon>
        <taxon>Spiralia</taxon>
        <taxon>Lophotrochozoa</taxon>
        <taxon>Platyhelminthes</taxon>
        <taxon>Trematoda</taxon>
        <taxon>Digenea</taxon>
        <taxon>Plagiorchiida</taxon>
        <taxon>Echinostomata</taxon>
        <taxon>Echinostomatoidea</taxon>
        <taxon>Fasciolidae</taxon>
        <taxon>Fasciolopsis</taxon>
    </lineage>
</organism>
<dbReference type="Proteomes" id="UP000728185">
    <property type="component" value="Unassembled WGS sequence"/>
</dbReference>
<comment type="caution">
    <text evidence="1">The sequence shown here is derived from an EMBL/GenBank/DDBJ whole genome shotgun (WGS) entry which is preliminary data.</text>
</comment>
<keyword evidence="2" id="KW-1185">Reference proteome</keyword>
<dbReference type="EMBL" id="LUCM01003683">
    <property type="protein sequence ID" value="KAA0195476.1"/>
    <property type="molecule type" value="Genomic_DNA"/>
</dbReference>
<protein>
    <submittedName>
        <fullName evidence="1">Uncharacterized protein</fullName>
    </submittedName>
</protein>
<proteinExistence type="predicted"/>
<evidence type="ECO:0000313" key="2">
    <source>
        <dbReference type="Proteomes" id="UP000728185"/>
    </source>
</evidence>
<evidence type="ECO:0000313" key="1">
    <source>
        <dbReference type="EMBL" id="KAA0195476.1"/>
    </source>
</evidence>
<gene>
    <name evidence="1" type="ORF">FBUS_10804</name>
</gene>
<reference evidence="1" key="1">
    <citation type="submission" date="2019-05" db="EMBL/GenBank/DDBJ databases">
        <title>Annotation for the trematode Fasciolopsis buski.</title>
        <authorList>
            <person name="Choi Y.-J."/>
        </authorList>
    </citation>
    <scope>NUCLEOTIDE SEQUENCE</scope>
    <source>
        <strain evidence="1">HT</strain>
        <tissue evidence="1">Whole worm</tissue>
    </source>
</reference>
<sequence length="93" mass="10914">MSSYHSTKRINQWRSYADQGDFVSLVHSLLRYHYDPLYEKSRNPVMQEAAKHNLLHRIHLPAVDAYTVRSTVIPQLLDLAQCTHQKRHWNSSG</sequence>
<accession>A0A8E0VL41</accession>
<name>A0A8E0VL41_9TREM</name>